<dbReference type="EMBL" id="CP075154">
    <property type="protein sequence ID" value="UTX43873.1"/>
    <property type="molecule type" value="Genomic_DNA"/>
</dbReference>
<evidence type="ECO:0000313" key="5">
    <source>
        <dbReference type="Proteomes" id="UP001217963"/>
    </source>
</evidence>
<keyword evidence="1" id="KW-0175">Coiled coil</keyword>
<dbReference type="AlphaFoldDB" id="A0A9Q9CBJ1"/>
<organism evidence="2 4">
    <name type="scientific">Encephalitozoon hellem</name>
    <name type="common">Microsporidian parasite</name>
    <dbReference type="NCBI Taxonomy" id="27973"/>
    <lineage>
        <taxon>Eukaryota</taxon>
        <taxon>Fungi</taxon>
        <taxon>Fungi incertae sedis</taxon>
        <taxon>Microsporidia</taxon>
        <taxon>Unikaryonidae</taxon>
        <taxon>Encephalitozoon</taxon>
    </lineage>
</organism>
<evidence type="ECO:0000313" key="3">
    <source>
        <dbReference type="EMBL" id="WEL39352.1"/>
    </source>
</evidence>
<evidence type="ECO:0000256" key="1">
    <source>
        <dbReference type="SAM" id="Coils"/>
    </source>
</evidence>
<dbReference type="Proteomes" id="UP001217963">
    <property type="component" value="Chromosome VIII"/>
</dbReference>
<sequence length="170" mass="20272">MDDLKVKIDSLTREVRDLSKELREGYEEIKKLRAKAREQREEIVQKDDKVEELNVYISKLKKQIDERTKEVGNRERAIMNECRRKELFNDKVLGSSRSRGEYYISLEMKVLNTRVEIMRRFILEISKRFGFDFEIFDELSRISENSDDPVISALLDSISPDRQPPQEKRK</sequence>
<reference evidence="3 5" key="2">
    <citation type="submission" date="2023-02" db="EMBL/GenBank/DDBJ databases">
        <title>Encephalitozoon hellem ATCC 50451 complete genome.</title>
        <authorList>
            <person name="Mascarenhas dos Santos A.C."/>
            <person name="Julian A.T."/>
            <person name="Pombert J.-F."/>
        </authorList>
    </citation>
    <scope>NUCLEOTIDE SEQUENCE [LARGE SCALE GENOMIC DNA]</scope>
    <source>
        <strain evidence="3 5">ATCC 50451</strain>
    </source>
</reference>
<accession>A0A9Q9CBJ1</accession>
<keyword evidence="5" id="KW-1185">Reference proteome</keyword>
<evidence type="ECO:0000313" key="2">
    <source>
        <dbReference type="EMBL" id="UTX43873.1"/>
    </source>
</evidence>
<dbReference type="Proteomes" id="UP001059546">
    <property type="component" value="Chromosome VIII"/>
</dbReference>
<dbReference type="OrthoDB" id="2191172at2759"/>
<feature type="coiled-coil region" evidence="1">
    <location>
        <begin position="1"/>
        <end position="70"/>
    </location>
</feature>
<name>A0A9Q9CBJ1_ENCHE</name>
<gene>
    <name evidence="2" type="ORF">GPU96_08g16490</name>
    <name evidence="3" type="ORF">PFJ87_08g02200</name>
</gene>
<evidence type="ECO:0000313" key="4">
    <source>
        <dbReference type="Proteomes" id="UP001059546"/>
    </source>
</evidence>
<dbReference type="EMBL" id="CP119069">
    <property type="protein sequence ID" value="WEL39352.1"/>
    <property type="molecule type" value="Genomic_DNA"/>
</dbReference>
<reference evidence="2" key="1">
    <citation type="submission" date="2021-05" db="EMBL/GenBank/DDBJ databases">
        <title>Encephalitozoon hellem ATCC 50604 Complete Genome.</title>
        <authorList>
            <person name="Mascarenhas dos Santos A.C."/>
            <person name="Julian A.T."/>
            <person name="Pombert J.-F."/>
        </authorList>
    </citation>
    <scope>NUCLEOTIDE SEQUENCE</scope>
    <source>
        <strain evidence="2">ATCC 50604</strain>
    </source>
</reference>
<proteinExistence type="predicted"/>
<protein>
    <submittedName>
        <fullName evidence="2">Uncharacterized protein</fullName>
    </submittedName>
</protein>